<keyword evidence="4 9" id="KW-0378">Hydrolase</keyword>
<evidence type="ECO:0000313" key="10">
    <source>
        <dbReference type="Proteomes" id="UP001179280"/>
    </source>
</evidence>
<reference evidence="9" key="1">
    <citation type="submission" date="2021-01" db="EMBL/GenBank/DDBJ databases">
        <title>Genomic Encyclopedia of Type Strains, Phase IV (KMG-IV): sequencing the most valuable type-strain genomes for metagenomic binning, comparative biology and taxonomic classification.</title>
        <authorList>
            <person name="Goeker M."/>
        </authorList>
    </citation>
    <scope>NUCLEOTIDE SEQUENCE</scope>
    <source>
        <strain evidence="9">DSM 21943</strain>
    </source>
</reference>
<comment type="similarity">
    <text evidence="2">Belongs to the peptidase S54 family.</text>
</comment>
<dbReference type="Gene3D" id="1.20.1540.10">
    <property type="entry name" value="Rhomboid-like"/>
    <property type="match status" value="1"/>
</dbReference>
<dbReference type="Proteomes" id="UP001179280">
    <property type="component" value="Unassembled WGS sequence"/>
</dbReference>
<dbReference type="InterPro" id="IPR022764">
    <property type="entry name" value="Peptidase_S54_rhomboid_dom"/>
</dbReference>
<keyword evidence="5 7" id="KW-1133">Transmembrane helix</keyword>
<feature type="transmembrane region" description="Helical" evidence="7">
    <location>
        <begin position="123"/>
        <end position="142"/>
    </location>
</feature>
<dbReference type="RefSeq" id="WP_204464091.1">
    <property type="nucleotide sequence ID" value="NZ_JAFBCV010000001.1"/>
</dbReference>
<dbReference type="Pfam" id="PF01694">
    <property type="entry name" value="Rhomboid"/>
    <property type="match status" value="1"/>
</dbReference>
<evidence type="ECO:0000256" key="4">
    <source>
        <dbReference type="ARBA" id="ARBA00022801"/>
    </source>
</evidence>
<evidence type="ECO:0000259" key="8">
    <source>
        <dbReference type="Pfam" id="PF01694"/>
    </source>
</evidence>
<dbReference type="PANTHER" id="PTHR43731">
    <property type="entry name" value="RHOMBOID PROTEASE"/>
    <property type="match status" value="1"/>
</dbReference>
<feature type="transmembrane region" description="Helical" evidence="7">
    <location>
        <begin position="20"/>
        <end position="38"/>
    </location>
</feature>
<dbReference type="SUPFAM" id="SSF144091">
    <property type="entry name" value="Rhomboid-like"/>
    <property type="match status" value="1"/>
</dbReference>
<proteinExistence type="inferred from homology"/>
<evidence type="ECO:0000256" key="2">
    <source>
        <dbReference type="ARBA" id="ARBA00009045"/>
    </source>
</evidence>
<keyword evidence="3 7" id="KW-0812">Transmembrane</keyword>
<evidence type="ECO:0000256" key="7">
    <source>
        <dbReference type="SAM" id="Phobius"/>
    </source>
</evidence>
<dbReference type="GO" id="GO:0008233">
    <property type="term" value="F:peptidase activity"/>
    <property type="evidence" value="ECO:0007669"/>
    <property type="project" value="UniProtKB-KW"/>
</dbReference>
<feature type="transmembrane region" description="Helical" evidence="7">
    <location>
        <begin position="154"/>
        <end position="170"/>
    </location>
</feature>
<feature type="transmembrane region" description="Helical" evidence="7">
    <location>
        <begin position="58"/>
        <end position="85"/>
    </location>
</feature>
<dbReference type="GO" id="GO:0006508">
    <property type="term" value="P:proteolysis"/>
    <property type="evidence" value="ECO:0007669"/>
    <property type="project" value="UniProtKB-KW"/>
</dbReference>
<dbReference type="InterPro" id="IPR050925">
    <property type="entry name" value="Rhomboid_protease_S54"/>
</dbReference>
<dbReference type="EC" id="3.4.21.105" evidence="9"/>
<evidence type="ECO:0000256" key="3">
    <source>
        <dbReference type="ARBA" id="ARBA00022692"/>
    </source>
</evidence>
<feature type="domain" description="Peptidase S54 rhomboid" evidence="8">
    <location>
        <begin position="57"/>
        <end position="193"/>
    </location>
</feature>
<dbReference type="InterPro" id="IPR035952">
    <property type="entry name" value="Rhomboid-like_sf"/>
</dbReference>
<keyword evidence="9" id="KW-0645">Protease</keyword>
<comment type="caution">
    <text evidence="9">The sequence shown here is derived from an EMBL/GenBank/DDBJ whole genome shotgun (WGS) entry which is preliminary data.</text>
</comment>
<keyword evidence="10" id="KW-1185">Reference proteome</keyword>
<dbReference type="EMBL" id="JAFBCV010000001">
    <property type="protein sequence ID" value="MBM7837216.1"/>
    <property type="molecule type" value="Genomic_DNA"/>
</dbReference>
<organism evidence="9 10">
    <name type="scientific">Shouchella xiaoxiensis</name>
    <dbReference type="NCBI Taxonomy" id="766895"/>
    <lineage>
        <taxon>Bacteria</taxon>
        <taxon>Bacillati</taxon>
        <taxon>Bacillota</taxon>
        <taxon>Bacilli</taxon>
        <taxon>Bacillales</taxon>
        <taxon>Bacillaceae</taxon>
        <taxon>Shouchella</taxon>
    </lineage>
</organism>
<sequence length="202" mass="22147">MFRITESFSAFIKEYPVTTAIAFICLLQGAVTMLLGGYTAETRLLLGAYDANAVDDGAYWRLLTYAFGHMSLFHLLLNIPFVVLLARPLEKRMGHSLFLLSYVILSIGAGMTIHFFSSYPVPLAGSSGPAFGLIGIYLYLIWQQKQLIARSDRSSILLFSSIAFLSTFLIPTISTAGHLGGLLSGFLFALVLSLRSGTFRKS</sequence>
<protein>
    <submittedName>
        <fullName evidence="9">Rhomboid protease GluP</fullName>
        <ecNumber evidence="9">3.4.21.105</ecNumber>
    </submittedName>
</protein>
<evidence type="ECO:0000256" key="1">
    <source>
        <dbReference type="ARBA" id="ARBA00004141"/>
    </source>
</evidence>
<evidence type="ECO:0000256" key="5">
    <source>
        <dbReference type="ARBA" id="ARBA00022989"/>
    </source>
</evidence>
<feature type="transmembrane region" description="Helical" evidence="7">
    <location>
        <begin position="97"/>
        <end position="117"/>
    </location>
</feature>
<gene>
    <name evidence="9" type="ORF">JOC54_000447</name>
</gene>
<keyword evidence="6 7" id="KW-0472">Membrane</keyword>
<comment type="subcellular location">
    <subcellularLocation>
        <location evidence="1">Membrane</location>
        <topology evidence="1">Multi-pass membrane protein</topology>
    </subcellularLocation>
</comment>
<accession>A0ABS2SNX0</accession>
<feature type="transmembrane region" description="Helical" evidence="7">
    <location>
        <begin position="176"/>
        <end position="194"/>
    </location>
</feature>
<evidence type="ECO:0000313" key="9">
    <source>
        <dbReference type="EMBL" id="MBM7837216.1"/>
    </source>
</evidence>
<evidence type="ECO:0000256" key="6">
    <source>
        <dbReference type="ARBA" id="ARBA00023136"/>
    </source>
</evidence>
<name>A0ABS2SNX0_9BACI</name>
<dbReference type="PANTHER" id="PTHR43731:SF14">
    <property type="entry name" value="PRESENILIN-ASSOCIATED RHOMBOID-LIKE PROTEIN, MITOCHONDRIAL"/>
    <property type="match status" value="1"/>
</dbReference>